<dbReference type="InterPro" id="IPR013217">
    <property type="entry name" value="Methyltransf_12"/>
</dbReference>
<dbReference type="Gene3D" id="3.40.50.150">
    <property type="entry name" value="Vaccinia Virus protein VP39"/>
    <property type="match status" value="1"/>
</dbReference>
<keyword evidence="3" id="KW-0808">Transferase</keyword>
<dbReference type="Pfam" id="PF08242">
    <property type="entry name" value="Methyltransf_12"/>
    <property type="match status" value="1"/>
</dbReference>
<protein>
    <submittedName>
        <fullName evidence="3">Methyltransferase domain-containing protein</fullName>
    </submittedName>
</protein>
<dbReference type="STRING" id="286727.SAMN02982917_4840"/>
<feature type="domain" description="Methyltransferase regulatory" evidence="2">
    <location>
        <begin position="226"/>
        <end position="307"/>
    </location>
</feature>
<dbReference type="CDD" id="cd02440">
    <property type="entry name" value="AdoMet_MTases"/>
    <property type="match status" value="1"/>
</dbReference>
<dbReference type="AlphaFoldDB" id="A0A1X7H328"/>
<dbReference type="InterPro" id="IPR029063">
    <property type="entry name" value="SAM-dependent_MTases_sf"/>
</dbReference>
<dbReference type="SUPFAM" id="SSF53335">
    <property type="entry name" value="S-adenosyl-L-methionine-dependent methyltransferases"/>
    <property type="match status" value="1"/>
</dbReference>
<dbReference type="RefSeq" id="WP_085089697.1">
    <property type="nucleotide sequence ID" value="NZ_FXAK01000007.1"/>
</dbReference>
<name>A0A1X7H328_9PROT</name>
<dbReference type="Pfam" id="PF10119">
    <property type="entry name" value="MethyTransf_Reg"/>
    <property type="match status" value="1"/>
</dbReference>
<gene>
    <name evidence="3" type="ORF">SAMN02982917_4840</name>
</gene>
<dbReference type="GO" id="GO:0008168">
    <property type="term" value="F:methyltransferase activity"/>
    <property type="evidence" value="ECO:0007669"/>
    <property type="project" value="UniProtKB-KW"/>
</dbReference>
<proteinExistence type="predicted"/>
<keyword evidence="3" id="KW-0489">Methyltransferase</keyword>
<evidence type="ECO:0000259" key="2">
    <source>
        <dbReference type="Pfam" id="PF10119"/>
    </source>
</evidence>
<dbReference type="GO" id="GO:0032259">
    <property type="term" value="P:methylation"/>
    <property type="evidence" value="ECO:0007669"/>
    <property type="project" value="UniProtKB-KW"/>
</dbReference>
<dbReference type="EMBL" id="FXAK01000007">
    <property type="protein sequence ID" value="SMF78755.1"/>
    <property type="molecule type" value="Genomic_DNA"/>
</dbReference>
<reference evidence="3 4" key="1">
    <citation type="submission" date="2017-04" db="EMBL/GenBank/DDBJ databases">
        <authorList>
            <person name="Afonso C.L."/>
            <person name="Miller P.J."/>
            <person name="Scott M.A."/>
            <person name="Spackman E."/>
            <person name="Goraichik I."/>
            <person name="Dimitrov K.M."/>
            <person name="Suarez D.L."/>
            <person name="Swayne D.E."/>
        </authorList>
    </citation>
    <scope>NUCLEOTIDE SEQUENCE [LARGE SCALE GENOMIC DNA]</scope>
    <source>
        <strain evidence="3 4">A2P</strain>
    </source>
</reference>
<feature type="domain" description="Methyltransferase type 12" evidence="1">
    <location>
        <begin position="49"/>
        <end position="149"/>
    </location>
</feature>
<evidence type="ECO:0000313" key="3">
    <source>
        <dbReference type="EMBL" id="SMF78755.1"/>
    </source>
</evidence>
<dbReference type="Proteomes" id="UP000192936">
    <property type="component" value="Unassembled WGS sequence"/>
</dbReference>
<evidence type="ECO:0000313" key="4">
    <source>
        <dbReference type="Proteomes" id="UP000192936"/>
    </source>
</evidence>
<dbReference type="InterPro" id="IPR018773">
    <property type="entry name" value="MeTrfase_reg_dom_prd"/>
</dbReference>
<sequence length="513" mass="55493">MSDWSAGYVSDIEYLPGFYREQGPAHLTLSCLINGIAPPSTANGFDYCELGCGHGTTVALFAAANPQGRFHAVDFHPAHIARARDAAEAAGLTNISFHEASFAEMAEGEGPELPEFDFVTLHGVYSWVSPMNRGAIARFLAKKLKPGGLVYVSYNAMPGWAPMMPLQRLLYEYSGLVHQRSDVQVKAGLDFAEQLYKAGAKILGDEAMFGKLRGETKTQSATDQSVYLAHEYLNGSWQPLYHVDVARELGEAKLTYAGSATLFENYPDLALTPDQRKALDSIGVPSLRETFKDYCVGRPFRRDVFVRGARRISVAKRDAMLMDMAMALTIPRADARTTIQVPLGEATLEARHYEPIFDALAEGPRRIGELMELPEVRQAGGNLSAVEIAGMLTGSNQAIPVPNPPETVTPLPGVLAHNRAAANELATSEGRKSSAFAASVGGAGLHVSTMEALLYDGLCEGVPETLDALVAHAMRRLAAPENADDASRKAIADSMDWCLRNSLPVWRKLGVIG</sequence>
<evidence type="ECO:0000259" key="1">
    <source>
        <dbReference type="Pfam" id="PF08242"/>
    </source>
</evidence>
<dbReference type="OrthoDB" id="5298787at2"/>
<organism evidence="3 4">
    <name type="scientific">Azospirillum oryzae</name>
    <dbReference type="NCBI Taxonomy" id="286727"/>
    <lineage>
        <taxon>Bacteria</taxon>
        <taxon>Pseudomonadati</taxon>
        <taxon>Pseudomonadota</taxon>
        <taxon>Alphaproteobacteria</taxon>
        <taxon>Rhodospirillales</taxon>
        <taxon>Azospirillaceae</taxon>
        <taxon>Azospirillum</taxon>
    </lineage>
</organism>
<accession>A0A1X7H328</accession>